<dbReference type="OrthoDB" id="2478941at2759"/>
<gene>
    <name evidence="1" type="ORF">C1645_814262</name>
</gene>
<accession>A0A397TQQ4</accession>
<dbReference type="AlphaFoldDB" id="A0A397TQQ4"/>
<sequence>MSDSVLYKHNVENADRQDDSAAYWIFYSTFLKQVYDQNELKIIFTFLGELIDAYQSHTISHKERLRMFGRIINLVQNVLKIINMFQTHTNALLAKVNTEKTSAEGYIVNYYEDIIADNIHNLTTYSTDDEMHLIYDLNQDSDRLEEINKASYELNKISKATELVTKLKKWQNRKCLEVLERHQNAPALPRISVANITSKNPAKCDGYAFALLGSKICLVQFLVIYHKLSNYHSYIDSTNCIDLLSYISVCVYIEQIPNIFGCSCENFTENIEYLIVVKKEMAIYNFFKSIINKLQLIIAIKLTNGNAE</sequence>
<proteinExistence type="predicted"/>
<comment type="caution">
    <text evidence="1">The sequence shown here is derived from an EMBL/GenBank/DDBJ whole genome shotgun (WGS) entry which is preliminary data.</text>
</comment>
<dbReference type="EMBL" id="QKYT01000031">
    <property type="protein sequence ID" value="RIA97371.1"/>
    <property type="molecule type" value="Genomic_DNA"/>
</dbReference>
<organism evidence="1 2">
    <name type="scientific">Glomus cerebriforme</name>
    <dbReference type="NCBI Taxonomy" id="658196"/>
    <lineage>
        <taxon>Eukaryota</taxon>
        <taxon>Fungi</taxon>
        <taxon>Fungi incertae sedis</taxon>
        <taxon>Mucoromycota</taxon>
        <taxon>Glomeromycotina</taxon>
        <taxon>Glomeromycetes</taxon>
        <taxon>Glomerales</taxon>
        <taxon>Glomeraceae</taxon>
        <taxon>Glomus</taxon>
    </lineage>
</organism>
<evidence type="ECO:0000313" key="1">
    <source>
        <dbReference type="EMBL" id="RIA97371.1"/>
    </source>
</evidence>
<keyword evidence="2" id="KW-1185">Reference proteome</keyword>
<reference evidence="1 2" key="1">
    <citation type="submission" date="2018-06" db="EMBL/GenBank/DDBJ databases">
        <title>Comparative genomics reveals the genomic features of Rhizophagus irregularis, R. cerebriforme, R. diaphanum and Gigaspora rosea, and their symbiotic lifestyle signature.</title>
        <authorList>
            <person name="Morin E."/>
            <person name="San Clemente H."/>
            <person name="Chen E.C.H."/>
            <person name="De La Providencia I."/>
            <person name="Hainaut M."/>
            <person name="Kuo A."/>
            <person name="Kohler A."/>
            <person name="Murat C."/>
            <person name="Tang N."/>
            <person name="Roy S."/>
            <person name="Loubradou J."/>
            <person name="Henrissat B."/>
            <person name="Grigoriev I.V."/>
            <person name="Corradi N."/>
            <person name="Roux C."/>
            <person name="Martin F.M."/>
        </authorList>
    </citation>
    <scope>NUCLEOTIDE SEQUENCE [LARGE SCALE GENOMIC DNA]</scope>
    <source>
        <strain evidence="1 2">DAOM 227022</strain>
    </source>
</reference>
<evidence type="ECO:0000313" key="2">
    <source>
        <dbReference type="Proteomes" id="UP000265703"/>
    </source>
</evidence>
<dbReference type="Proteomes" id="UP000265703">
    <property type="component" value="Unassembled WGS sequence"/>
</dbReference>
<protein>
    <submittedName>
        <fullName evidence="1">Uncharacterized protein</fullName>
    </submittedName>
</protein>
<name>A0A397TQQ4_9GLOM</name>